<dbReference type="InterPro" id="IPR036388">
    <property type="entry name" value="WH-like_DNA-bd_sf"/>
</dbReference>
<accession>A0A7X1F6F7</accession>
<feature type="region of interest" description="Disordered" evidence="1">
    <location>
        <begin position="27"/>
        <end position="54"/>
    </location>
</feature>
<reference evidence="2 3" key="1">
    <citation type="submission" date="2020-08" db="EMBL/GenBank/DDBJ databases">
        <title>The genome sequence of Novosphingobium flavum 4Y4.</title>
        <authorList>
            <person name="Liu Y."/>
        </authorList>
    </citation>
    <scope>NUCLEOTIDE SEQUENCE [LARGE SCALE GENOMIC DNA]</scope>
    <source>
        <strain evidence="2 3">4Y4</strain>
    </source>
</reference>
<protein>
    <recommendedName>
        <fullName evidence="4">HTH marR-type domain-containing protein</fullName>
    </recommendedName>
</protein>
<dbReference type="AlphaFoldDB" id="A0A7X1F6F7"/>
<evidence type="ECO:0000313" key="2">
    <source>
        <dbReference type="EMBL" id="MBC2651282.1"/>
    </source>
</evidence>
<comment type="caution">
    <text evidence="2">The sequence shown here is derived from an EMBL/GenBank/DDBJ whole genome shotgun (WGS) entry which is preliminary data.</text>
</comment>
<organism evidence="2 3">
    <name type="scientific">Novosphingobium aerophilum</name>
    <dbReference type="NCBI Taxonomy" id="2839843"/>
    <lineage>
        <taxon>Bacteria</taxon>
        <taxon>Pseudomonadati</taxon>
        <taxon>Pseudomonadota</taxon>
        <taxon>Alphaproteobacteria</taxon>
        <taxon>Sphingomonadales</taxon>
        <taxon>Sphingomonadaceae</taxon>
        <taxon>Novosphingobium</taxon>
    </lineage>
</organism>
<sequence length="177" mass="18542">MPIHAAEVEAMGRSLLDLAMRLRREAAGTGEGDTGAGDTVASGPAPPPAGPPETNPALLRHAVIRLQAMRQRRLHNFGLALAGETAWDILLALYQALLAGRDLTFAQLCKESGAYPATIRRWLSVLAGLDLIDLPEAGSDPALLRARLTHKGELAMADCILGLLAEGGADSAEPLPA</sequence>
<dbReference type="SUPFAM" id="SSF46785">
    <property type="entry name" value="Winged helix' DNA-binding domain"/>
    <property type="match status" value="1"/>
</dbReference>
<evidence type="ECO:0008006" key="4">
    <source>
        <dbReference type="Google" id="ProtNLM"/>
    </source>
</evidence>
<dbReference type="InterPro" id="IPR036390">
    <property type="entry name" value="WH_DNA-bd_sf"/>
</dbReference>
<keyword evidence="3" id="KW-1185">Reference proteome</keyword>
<feature type="compositionally biased region" description="Pro residues" evidence="1">
    <location>
        <begin position="44"/>
        <end position="54"/>
    </location>
</feature>
<proteinExistence type="predicted"/>
<evidence type="ECO:0000313" key="3">
    <source>
        <dbReference type="Proteomes" id="UP000520156"/>
    </source>
</evidence>
<evidence type="ECO:0000256" key="1">
    <source>
        <dbReference type="SAM" id="MobiDB-lite"/>
    </source>
</evidence>
<name>A0A7X1F6F7_9SPHN</name>
<dbReference type="RefSeq" id="WP_185682704.1">
    <property type="nucleotide sequence ID" value="NZ_JACLAU010000006.1"/>
</dbReference>
<dbReference type="Proteomes" id="UP000520156">
    <property type="component" value="Unassembled WGS sequence"/>
</dbReference>
<dbReference type="Gene3D" id="1.10.10.10">
    <property type="entry name" value="Winged helix-like DNA-binding domain superfamily/Winged helix DNA-binding domain"/>
    <property type="match status" value="1"/>
</dbReference>
<gene>
    <name evidence="2" type="ORF">H7F49_06170</name>
</gene>
<dbReference type="EMBL" id="JACLAU010000006">
    <property type="protein sequence ID" value="MBC2651282.1"/>
    <property type="molecule type" value="Genomic_DNA"/>
</dbReference>